<dbReference type="InterPro" id="IPR007123">
    <property type="entry name" value="Gelsolin-like_dom"/>
</dbReference>
<dbReference type="CDD" id="cd11290">
    <property type="entry name" value="gelsolin_S1_like"/>
    <property type="match status" value="1"/>
</dbReference>
<dbReference type="CDD" id="cd11289">
    <property type="entry name" value="gelsolin_S2_like"/>
    <property type="match status" value="1"/>
</dbReference>
<feature type="signal peptide" evidence="3">
    <location>
        <begin position="1"/>
        <end position="18"/>
    </location>
</feature>
<dbReference type="SUPFAM" id="SSF55753">
    <property type="entry name" value="Actin depolymerizing proteins"/>
    <property type="match status" value="3"/>
</dbReference>
<sequence length="381" mass="42440">MLLSLSVQSITLVSLVRGRHLCYTDAFSQKQPIMPEVHPAFANAGKKQGLEIWRVEDFEPVPVPPHQYGNFYSGDSYIVLKTTGSSRLSWDIHFWLGANTSQDEAGSAAILSVNLDDEQFHGDAVQHRETQGHESRQFLSYFEPAIRYMEGGHASGFSHVTINAGAEKRLFQIKGKRNVRVKQVEASVASMNKGDCFILDVNHDIFVYVGDGSKSVERLKAITVANQIRDQDHSGRGNIEIIDPYSNEGDLGKFFEALGSGDQDSVPDATEGGDDEEFERGTSQEATLSEISDRTGQMEIKKLNGPLKQELLDSQECFILDTGSSIYVWVGRKSNGKEKSAAMEKAQQYLKANNYPAWVHISKVTEGSEPTAFKQYFEDWN</sequence>
<dbReference type="PANTHER" id="PTHR11977:SF123">
    <property type="entry name" value="GELSOLIN"/>
    <property type="match status" value="1"/>
</dbReference>
<dbReference type="Proteomes" id="UP000837857">
    <property type="component" value="Chromosome 30"/>
</dbReference>
<dbReference type="Gene3D" id="3.40.20.10">
    <property type="entry name" value="Severin"/>
    <property type="match status" value="3"/>
</dbReference>
<dbReference type="CDD" id="cd11292">
    <property type="entry name" value="gelsolin_S3_like"/>
    <property type="match status" value="1"/>
</dbReference>
<feature type="non-terminal residue" evidence="5">
    <location>
        <position position="381"/>
    </location>
</feature>
<gene>
    <name evidence="5" type="ORF">IPOD504_LOCUS12806</name>
</gene>
<reference evidence="5" key="1">
    <citation type="submission" date="2022-03" db="EMBL/GenBank/DDBJ databases">
        <authorList>
            <person name="Martin H S."/>
        </authorList>
    </citation>
    <scope>NUCLEOTIDE SEQUENCE</scope>
</reference>
<dbReference type="EMBL" id="OW152842">
    <property type="protein sequence ID" value="CAH2064576.1"/>
    <property type="molecule type" value="Genomic_DNA"/>
</dbReference>
<feature type="domain" description="Gelsolin-like" evidence="4">
    <location>
        <begin position="58"/>
        <end position="139"/>
    </location>
</feature>
<keyword evidence="1" id="KW-0677">Repeat</keyword>
<evidence type="ECO:0000256" key="3">
    <source>
        <dbReference type="SAM" id="SignalP"/>
    </source>
</evidence>
<feature type="domain" description="Gelsolin-like" evidence="4">
    <location>
        <begin position="178"/>
        <end position="236"/>
    </location>
</feature>
<dbReference type="InterPro" id="IPR007122">
    <property type="entry name" value="Villin/Gelsolin"/>
</dbReference>
<feature type="region of interest" description="Disordered" evidence="2">
    <location>
        <begin position="259"/>
        <end position="284"/>
    </location>
</feature>
<evidence type="ECO:0000256" key="1">
    <source>
        <dbReference type="ARBA" id="ARBA00022737"/>
    </source>
</evidence>
<name>A0ABN8ITB7_9NEOP</name>
<evidence type="ECO:0000313" key="5">
    <source>
        <dbReference type="EMBL" id="CAH2064576.1"/>
    </source>
</evidence>
<dbReference type="Pfam" id="PF00626">
    <property type="entry name" value="Gelsolin"/>
    <property type="match status" value="3"/>
</dbReference>
<proteinExistence type="predicted"/>
<keyword evidence="6" id="KW-1185">Reference proteome</keyword>
<protein>
    <recommendedName>
        <fullName evidence="4">Gelsolin-like domain-containing protein</fullName>
    </recommendedName>
</protein>
<dbReference type="SMART" id="SM00262">
    <property type="entry name" value="GEL"/>
    <property type="match status" value="3"/>
</dbReference>
<keyword evidence="3" id="KW-0732">Signal</keyword>
<accession>A0ABN8ITB7</accession>
<evidence type="ECO:0000256" key="2">
    <source>
        <dbReference type="SAM" id="MobiDB-lite"/>
    </source>
</evidence>
<feature type="chain" id="PRO_5045667064" description="Gelsolin-like domain-containing protein" evidence="3">
    <location>
        <begin position="19"/>
        <end position="381"/>
    </location>
</feature>
<dbReference type="PANTHER" id="PTHR11977">
    <property type="entry name" value="VILLIN"/>
    <property type="match status" value="1"/>
</dbReference>
<dbReference type="PRINTS" id="PR00597">
    <property type="entry name" value="GELSOLIN"/>
</dbReference>
<evidence type="ECO:0000259" key="4">
    <source>
        <dbReference type="Pfam" id="PF00626"/>
    </source>
</evidence>
<feature type="domain" description="Gelsolin-like" evidence="4">
    <location>
        <begin position="306"/>
        <end position="373"/>
    </location>
</feature>
<organism evidence="5 6">
    <name type="scientific">Iphiclides podalirius</name>
    <name type="common">scarce swallowtail</name>
    <dbReference type="NCBI Taxonomy" id="110791"/>
    <lineage>
        <taxon>Eukaryota</taxon>
        <taxon>Metazoa</taxon>
        <taxon>Ecdysozoa</taxon>
        <taxon>Arthropoda</taxon>
        <taxon>Hexapoda</taxon>
        <taxon>Insecta</taxon>
        <taxon>Pterygota</taxon>
        <taxon>Neoptera</taxon>
        <taxon>Endopterygota</taxon>
        <taxon>Lepidoptera</taxon>
        <taxon>Glossata</taxon>
        <taxon>Ditrysia</taxon>
        <taxon>Papilionoidea</taxon>
        <taxon>Papilionidae</taxon>
        <taxon>Papilioninae</taxon>
        <taxon>Iphiclides</taxon>
    </lineage>
</organism>
<evidence type="ECO:0000313" key="6">
    <source>
        <dbReference type="Proteomes" id="UP000837857"/>
    </source>
</evidence>
<dbReference type="InterPro" id="IPR029006">
    <property type="entry name" value="ADF-H/Gelsolin-like_dom_sf"/>
</dbReference>